<evidence type="ECO:0000259" key="7">
    <source>
        <dbReference type="PROSITE" id="PS51194"/>
    </source>
</evidence>
<feature type="domain" description="Helicase C-terminal" evidence="7">
    <location>
        <begin position="207"/>
        <end position="373"/>
    </location>
</feature>
<feature type="region of interest" description="Disordered" evidence="5">
    <location>
        <begin position="796"/>
        <end position="820"/>
    </location>
</feature>
<dbReference type="PROSITE" id="PS51192">
    <property type="entry name" value="HELICASE_ATP_BIND_1"/>
    <property type="match status" value="1"/>
</dbReference>
<dbReference type="Gene3D" id="3.40.50.300">
    <property type="entry name" value="P-loop containing nucleotide triphosphate hydrolases"/>
    <property type="match status" value="2"/>
</dbReference>
<evidence type="ECO:0000313" key="9">
    <source>
        <dbReference type="Proteomes" id="UP001597151"/>
    </source>
</evidence>
<dbReference type="PIRSF" id="PIRSF005496">
    <property type="entry name" value="ATP_hel_hrpB"/>
    <property type="match status" value="1"/>
</dbReference>
<evidence type="ECO:0000256" key="2">
    <source>
        <dbReference type="ARBA" id="ARBA00022801"/>
    </source>
</evidence>
<dbReference type="EC" id="3.6.4.13" evidence="8"/>
<organism evidence="8 9">
    <name type="scientific">Seohaeicola saemankumensis</name>
    <dbReference type="NCBI Taxonomy" id="481181"/>
    <lineage>
        <taxon>Bacteria</taxon>
        <taxon>Pseudomonadati</taxon>
        <taxon>Pseudomonadota</taxon>
        <taxon>Alphaproteobacteria</taxon>
        <taxon>Rhodobacterales</taxon>
        <taxon>Roseobacteraceae</taxon>
        <taxon>Seohaeicola</taxon>
    </lineage>
</organism>
<keyword evidence="1" id="KW-0547">Nucleotide-binding</keyword>
<proteinExistence type="predicted"/>
<dbReference type="InterPro" id="IPR049614">
    <property type="entry name" value="HrpB_DEXH"/>
</dbReference>
<dbReference type="Pfam" id="PF00271">
    <property type="entry name" value="Helicase_C"/>
    <property type="match status" value="1"/>
</dbReference>
<dbReference type="Proteomes" id="UP001597151">
    <property type="component" value="Unassembled WGS sequence"/>
</dbReference>
<dbReference type="NCBIfam" id="TIGR01970">
    <property type="entry name" value="DEAH_box_HrpB"/>
    <property type="match status" value="1"/>
</dbReference>
<dbReference type="Gene3D" id="1.20.120.1080">
    <property type="match status" value="1"/>
</dbReference>
<sequence length="820" mass="88111">MHTALPIHDALAPLIAALHTHGRAVLQAPPGAGKTTVVPLAMLEAGLTTGRILMLEPRRLAARAAAERMADTMGEPMGQTVGYRIRGDSKVSAKTRIEVVTEGILTRMIQSDPGLAGVGAVIFDEFHERSLNADLGLALCLEIAGALRDDLILLAMSATLDAEPVAALMGDGIPVITSEGRSYPVDLRWLDAPLPKTARMEEACADLVVQALGETQGGVLVFLPGEGEIRRVEALLSKRLPAGCAIRPLFGAMDFAAQRAAIAPVAPGQGRKIVLATSIAETSLTIEDIRVVVDAGRSRRARFDPGAGMSRLVTERVTRAEATQRAGRAGRVAPGVCYRLWTRGEEGALAAYPPAEIEAADLSALALELALWGATPDQLAFLTPPNAGVYAEAQALLQMLGALDSTNRITAHGRTLAALPLHPRLAHMLALAGRQAEPLAALLADRDPLPRGAPVDLTLRIEAITDLRRYNDTRPHPANRAAVERIKAEAKRLAAGAGDGSTGKIGLAEMAALAYPDRIGQRRKGDAARFILSGGKGAVLDDHDPLAGTRLIVATDLDGNPREARIRQATAISEGALRGLFADQIGWIELCEWSRRERRVIARRQERFGALVLDDRTWSDAPADMVARAMLDGVQDLGLSPSPAAQRFRARVALGRKGGLDLPDMSDAALMDGLGDWLLPHLTGVRSAADWKTFDLLPPLRAMLDWDRQQALDRAAPSHFTTPLGRNIPIDYDGETPAIELRLQEMFGQTTHPTVAGQPLRVTLLSPAGRPVQTTMDIPGFWDSSYADVRRDMRGRYPRHPWPDNPREADPTLRAKPRGT</sequence>
<reference evidence="9" key="1">
    <citation type="journal article" date="2019" name="Int. J. Syst. Evol. Microbiol.">
        <title>The Global Catalogue of Microorganisms (GCM) 10K type strain sequencing project: providing services to taxonomists for standard genome sequencing and annotation.</title>
        <authorList>
            <consortium name="The Broad Institute Genomics Platform"/>
            <consortium name="The Broad Institute Genome Sequencing Center for Infectious Disease"/>
            <person name="Wu L."/>
            <person name="Ma J."/>
        </authorList>
    </citation>
    <scope>NUCLEOTIDE SEQUENCE [LARGE SCALE GENOMIC DNA]</scope>
    <source>
        <strain evidence="9">CCUG 55328</strain>
    </source>
</reference>
<dbReference type="Pfam" id="PF08482">
    <property type="entry name" value="HrpB_C"/>
    <property type="match status" value="1"/>
</dbReference>
<dbReference type="CDD" id="cd18791">
    <property type="entry name" value="SF2_C_RHA"/>
    <property type="match status" value="1"/>
</dbReference>
<dbReference type="InterPro" id="IPR027417">
    <property type="entry name" value="P-loop_NTPase"/>
</dbReference>
<dbReference type="SUPFAM" id="SSF52540">
    <property type="entry name" value="P-loop containing nucleoside triphosphate hydrolases"/>
    <property type="match status" value="1"/>
</dbReference>
<dbReference type="Pfam" id="PF04408">
    <property type="entry name" value="WHD_HA2"/>
    <property type="match status" value="1"/>
</dbReference>
<keyword evidence="4" id="KW-0067">ATP-binding</keyword>
<dbReference type="InterPro" id="IPR010225">
    <property type="entry name" value="HrpB"/>
</dbReference>
<evidence type="ECO:0000313" key="8">
    <source>
        <dbReference type="EMBL" id="MFD1195824.1"/>
    </source>
</evidence>
<dbReference type="SMART" id="SM00487">
    <property type="entry name" value="DEXDc"/>
    <property type="match status" value="1"/>
</dbReference>
<name>A0ABW3TF64_9RHOB</name>
<dbReference type="RefSeq" id="WP_380793112.1">
    <property type="nucleotide sequence ID" value="NZ_JBHTKR010000005.1"/>
</dbReference>
<dbReference type="InterPro" id="IPR011545">
    <property type="entry name" value="DEAD/DEAH_box_helicase_dom"/>
</dbReference>
<dbReference type="SMART" id="SM00490">
    <property type="entry name" value="HELICc"/>
    <property type="match status" value="1"/>
</dbReference>
<dbReference type="InterPro" id="IPR014001">
    <property type="entry name" value="Helicase_ATP-bd"/>
</dbReference>
<evidence type="ECO:0000256" key="1">
    <source>
        <dbReference type="ARBA" id="ARBA00022741"/>
    </source>
</evidence>
<evidence type="ECO:0000256" key="3">
    <source>
        <dbReference type="ARBA" id="ARBA00022806"/>
    </source>
</evidence>
<keyword evidence="3 8" id="KW-0347">Helicase</keyword>
<dbReference type="GO" id="GO:0003724">
    <property type="term" value="F:RNA helicase activity"/>
    <property type="evidence" value="ECO:0007669"/>
    <property type="project" value="UniProtKB-EC"/>
</dbReference>
<dbReference type="EMBL" id="JBHTKR010000005">
    <property type="protein sequence ID" value="MFD1195824.1"/>
    <property type="molecule type" value="Genomic_DNA"/>
</dbReference>
<dbReference type="CDD" id="cd17990">
    <property type="entry name" value="DEXHc_HrpB"/>
    <property type="match status" value="1"/>
</dbReference>
<evidence type="ECO:0000256" key="5">
    <source>
        <dbReference type="SAM" id="MobiDB-lite"/>
    </source>
</evidence>
<dbReference type="InterPro" id="IPR007502">
    <property type="entry name" value="Helicase-assoc_dom"/>
</dbReference>
<keyword evidence="9" id="KW-1185">Reference proteome</keyword>
<accession>A0ABW3TF64</accession>
<dbReference type="Pfam" id="PF00270">
    <property type="entry name" value="DEAD"/>
    <property type="match status" value="1"/>
</dbReference>
<dbReference type="InterPro" id="IPR013689">
    <property type="entry name" value="RNA_helicase_ATP-dep_HrpB_C"/>
</dbReference>
<evidence type="ECO:0000256" key="4">
    <source>
        <dbReference type="ARBA" id="ARBA00022840"/>
    </source>
</evidence>
<dbReference type="PROSITE" id="PS51194">
    <property type="entry name" value="HELICASE_CTER"/>
    <property type="match status" value="1"/>
</dbReference>
<feature type="domain" description="Helicase ATP-binding" evidence="6">
    <location>
        <begin position="15"/>
        <end position="178"/>
    </location>
</feature>
<gene>
    <name evidence="8" type="primary">hrpB</name>
    <name evidence="8" type="ORF">ACFQ3C_14215</name>
</gene>
<protein>
    <submittedName>
        <fullName evidence="8">ATP-dependent helicase HrpB</fullName>
        <ecNumber evidence="8">3.6.4.13</ecNumber>
    </submittedName>
</protein>
<keyword evidence="2 8" id="KW-0378">Hydrolase</keyword>
<dbReference type="PANTHER" id="PTHR43519:SF1">
    <property type="entry name" value="ATP-DEPENDENT RNA HELICASE HRPB"/>
    <property type="match status" value="1"/>
</dbReference>
<dbReference type="PANTHER" id="PTHR43519">
    <property type="entry name" value="ATP-DEPENDENT RNA HELICASE HRPB"/>
    <property type="match status" value="1"/>
</dbReference>
<evidence type="ECO:0000259" key="6">
    <source>
        <dbReference type="PROSITE" id="PS51192"/>
    </source>
</evidence>
<feature type="compositionally biased region" description="Basic and acidic residues" evidence="5">
    <location>
        <begin position="796"/>
        <end position="813"/>
    </location>
</feature>
<dbReference type="InterPro" id="IPR001650">
    <property type="entry name" value="Helicase_C-like"/>
</dbReference>
<dbReference type="InterPro" id="IPR048333">
    <property type="entry name" value="HA2_WH"/>
</dbReference>
<dbReference type="GO" id="GO:0016787">
    <property type="term" value="F:hydrolase activity"/>
    <property type="evidence" value="ECO:0007669"/>
    <property type="project" value="UniProtKB-KW"/>
</dbReference>
<comment type="caution">
    <text evidence="8">The sequence shown here is derived from an EMBL/GenBank/DDBJ whole genome shotgun (WGS) entry which is preliminary data.</text>
</comment>
<dbReference type="SMART" id="SM00847">
    <property type="entry name" value="HA2"/>
    <property type="match status" value="1"/>
</dbReference>